<keyword evidence="3" id="KW-1185">Reference proteome</keyword>
<comment type="caution">
    <text evidence="2">The sequence shown here is derived from an EMBL/GenBank/DDBJ whole genome shotgun (WGS) entry which is preliminary data.</text>
</comment>
<evidence type="ECO:0000256" key="1">
    <source>
        <dbReference type="SAM" id="MobiDB-lite"/>
    </source>
</evidence>
<evidence type="ECO:0000313" key="2">
    <source>
        <dbReference type="EMBL" id="KAL0177190.1"/>
    </source>
</evidence>
<reference evidence="2 3" key="1">
    <citation type="submission" date="2024-05" db="EMBL/GenBank/DDBJ databases">
        <title>Genome sequencing and assembly of Indian major carp, Cirrhinus mrigala (Hamilton, 1822).</title>
        <authorList>
            <person name="Mohindra V."/>
            <person name="Chowdhury L.M."/>
            <person name="Lal K."/>
            <person name="Jena J.K."/>
        </authorList>
    </citation>
    <scope>NUCLEOTIDE SEQUENCE [LARGE SCALE GENOMIC DNA]</scope>
    <source>
        <strain evidence="2">CM1030</strain>
        <tissue evidence="2">Blood</tissue>
    </source>
</reference>
<sequence length="61" mass="6311">MDSRVSDLFGTAAAAAQKSGSSAATNGAAIRKTAKNGSKKCKNRSARYPKASNNPPYLPPE</sequence>
<gene>
    <name evidence="2" type="ORF">M9458_026084</name>
</gene>
<protein>
    <submittedName>
        <fullName evidence="2">Uncharacterized protein</fullName>
    </submittedName>
</protein>
<evidence type="ECO:0000313" key="3">
    <source>
        <dbReference type="Proteomes" id="UP001529510"/>
    </source>
</evidence>
<feature type="region of interest" description="Disordered" evidence="1">
    <location>
        <begin position="15"/>
        <end position="61"/>
    </location>
</feature>
<dbReference type="Proteomes" id="UP001529510">
    <property type="component" value="Unassembled WGS sequence"/>
</dbReference>
<dbReference type="EMBL" id="JAMKFB020000013">
    <property type="protein sequence ID" value="KAL0177190.1"/>
    <property type="molecule type" value="Genomic_DNA"/>
</dbReference>
<organism evidence="2 3">
    <name type="scientific">Cirrhinus mrigala</name>
    <name type="common">Mrigala</name>
    <dbReference type="NCBI Taxonomy" id="683832"/>
    <lineage>
        <taxon>Eukaryota</taxon>
        <taxon>Metazoa</taxon>
        <taxon>Chordata</taxon>
        <taxon>Craniata</taxon>
        <taxon>Vertebrata</taxon>
        <taxon>Euteleostomi</taxon>
        <taxon>Actinopterygii</taxon>
        <taxon>Neopterygii</taxon>
        <taxon>Teleostei</taxon>
        <taxon>Ostariophysi</taxon>
        <taxon>Cypriniformes</taxon>
        <taxon>Cyprinidae</taxon>
        <taxon>Labeoninae</taxon>
        <taxon>Labeonini</taxon>
        <taxon>Cirrhinus</taxon>
    </lineage>
</organism>
<feature type="compositionally biased region" description="Basic residues" evidence="1">
    <location>
        <begin position="32"/>
        <end position="47"/>
    </location>
</feature>
<dbReference type="AlphaFoldDB" id="A0ABD0PTZ0"/>
<proteinExistence type="predicted"/>
<feature type="non-terminal residue" evidence="2">
    <location>
        <position position="61"/>
    </location>
</feature>
<name>A0ABD0PTZ0_CIRMR</name>
<accession>A0ABD0PTZ0</accession>
<feature type="compositionally biased region" description="Low complexity" evidence="1">
    <location>
        <begin position="15"/>
        <end position="24"/>
    </location>
</feature>